<keyword evidence="2" id="KW-1185">Reference proteome</keyword>
<dbReference type="GO" id="GO:0003677">
    <property type="term" value="F:DNA binding"/>
    <property type="evidence" value="ECO:0007669"/>
    <property type="project" value="UniProtKB-KW"/>
</dbReference>
<proteinExistence type="predicted"/>
<dbReference type="OrthoDB" id="7365539at2"/>
<dbReference type="RefSeq" id="WP_109959493.1">
    <property type="nucleotide sequence ID" value="NZ_CP029553.1"/>
</dbReference>
<evidence type="ECO:0000313" key="2">
    <source>
        <dbReference type="Proteomes" id="UP000245444"/>
    </source>
</evidence>
<keyword evidence="1" id="KW-0238">DNA-binding</keyword>
<protein>
    <submittedName>
        <fullName evidence="1">DNA-binding protein</fullName>
    </submittedName>
</protein>
<dbReference type="Proteomes" id="UP000245444">
    <property type="component" value="Chromosome"/>
</dbReference>
<sequence>MTTTAEPDDDLLYGVPAIAGAFGWKVRQVHHLKDAHGLPTFKIGRTVCARRTEVRRWITAQAAAGREAGAARA</sequence>
<name>A0A2U8WPN7_9HYPH</name>
<reference evidence="1 2" key="1">
    <citation type="submission" date="2018-05" db="EMBL/GenBank/DDBJ databases">
        <title>Complete Genome Sequence of Methylobacterium sp. 17Sr1-28.</title>
        <authorList>
            <person name="Srinivasan S."/>
        </authorList>
    </citation>
    <scope>NUCLEOTIDE SEQUENCE [LARGE SCALE GENOMIC DNA]</scope>
    <source>
        <strain evidence="1 2">17Sr1-28</strain>
    </source>
</reference>
<organism evidence="1 2">
    <name type="scientific">Methylobacterium terrae</name>
    <dbReference type="NCBI Taxonomy" id="2202827"/>
    <lineage>
        <taxon>Bacteria</taxon>
        <taxon>Pseudomonadati</taxon>
        <taxon>Pseudomonadota</taxon>
        <taxon>Alphaproteobacteria</taxon>
        <taxon>Hyphomicrobiales</taxon>
        <taxon>Methylobacteriaceae</taxon>
        <taxon>Methylobacterium</taxon>
    </lineage>
</organism>
<accession>A0A2U8WPN7</accession>
<dbReference type="AlphaFoldDB" id="A0A2U8WPN7"/>
<evidence type="ECO:0000313" key="1">
    <source>
        <dbReference type="EMBL" id="AWN47162.1"/>
    </source>
</evidence>
<gene>
    <name evidence="1" type="ORF">DK419_13245</name>
</gene>
<dbReference type="KEGG" id="mtea:DK419_13245"/>
<dbReference type="EMBL" id="CP029553">
    <property type="protein sequence ID" value="AWN47162.1"/>
    <property type="molecule type" value="Genomic_DNA"/>
</dbReference>